<dbReference type="Pfam" id="PF08655">
    <property type="entry name" value="DASH_Ask1"/>
    <property type="match status" value="1"/>
</dbReference>
<dbReference type="InterPro" id="IPR013964">
    <property type="entry name" value="DASH_Ask1"/>
</dbReference>
<feature type="region of interest" description="Disordered" evidence="1">
    <location>
        <begin position="532"/>
        <end position="608"/>
    </location>
</feature>
<reference evidence="2" key="1">
    <citation type="submission" date="2022-07" db="EMBL/GenBank/DDBJ databases">
        <title>Phylogenomic reconstructions and comparative analyses of Kickxellomycotina fungi.</title>
        <authorList>
            <person name="Reynolds N.K."/>
            <person name="Stajich J.E."/>
            <person name="Barry K."/>
            <person name="Grigoriev I.V."/>
            <person name="Crous P."/>
            <person name="Smith M.E."/>
        </authorList>
    </citation>
    <scope>NUCLEOTIDE SEQUENCE</scope>
    <source>
        <strain evidence="2">NBRC 32514</strain>
    </source>
</reference>
<protein>
    <recommendedName>
        <fullName evidence="4">DASH complex subunit ASK1</fullName>
    </recommendedName>
</protein>
<organism evidence="2 3">
    <name type="scientific">Coemansia erecta</name>
    <dbReference type="NCBI Taxonomy" id="147472"/>
    <lineage>
        <taxon>Eukaryota</taxon>
        <taxon>Fungi</taxon>
        <taxon>Fungi incertae sedis</taxon>
        <taxon>Zoopagomycota</taxon>
        <taxon>Kickxellomycotina</taxon>
        <taxon>Kickxellomycetes</taxon>
        <taxon>Kickxellales</taxon>
        <taxon>Kickxellaceae</taxon>
        <taxon>Coemansia</taxon>
    </lineage>
</organism>
<dbReference type="GO" id="GO:0042729">
    <property type="term" value="C:DASH complex"/>
    <property type="evidence" value="ECO:0007669"/>
    <property type="project" value="InterPro"/>
</dbReference>
<gene>
    <name evidence="2" type="ORF">LPJ53_002888</name>
</gene>
<accession>A0A9W7Y3A6</accession>
<feature type="compositionally biased region" description="Acidic residues" evidence="1">
    <location>
        <begin position="436"/>
        <end position="446"/>
    </location>
</feature>
<sequence>MSQFTRHSAYTRPDSRASQASGYNDGLGGGRFTNALSAAIKRDDAGWPGHQAGVANVPVVSSPEEQLEEIEQKVTLALQAIDANFDRCQRTMARSVMPKVERLAQLSSELLSASQPWLQFFMAVASADDEQGLMSSVMTLDGNDSRPAGLAQQRVVEEMPRGGEITARFPSSKEEDWEVEDEEDDIDADIATPQLTSRFMTQELGTPAAIGRKRLAEQLGSVSAKKRRVGGGTPMKTSGASGAAASSTAAPPRTPVSLMRALVGSKERRGMPGSAASFVSKSSSLGTADLMPETSPPHTTTFTLPTSRRSRVAPAIQQNTVPEEEEDDELMDQVNVMLSRYKSPASGTQNAMSVSSVASVRSVGSVASVMSVSSMASLGSAGREGRALAAKYASPEEVRVQGLRADMEEMLDEIEAAQQQDSETPADEASASVENVELEDDLDDDIPPPPQISSNLEGSSVVVPVSQQNASDEPVAAALAPAPVAVVPAPNVAATNVAATNVAATNVAARQAFADNILRMELEEMDNENMTIGHMSPLANRGRARLVGPDPRRQTSGVQFHALGSTLDDPFGPTPERPPRTEHSLRQPGSEQQHASREYPPDSAQSIARSEGGMYSANASTWDVSAIGRRVTSALGSDATATFDEHAREGVNGQLSNDNSLTIDGFTQEVATIDGTTTILPTREMLQRAAAQAAESEASAVVDDQASAVAAEDENDDSFMFTADLQDRFELVQVFDLEAFPPAFRSEPAAGQLRELWEMMRATERIWTLAQVMEDARARDEGRLGGLGDSVFAVLLDLLERRRLLRKVSDGLWTAH</sequence>
<feature type="region of interest" description="Disordered" evidence="1">
    <location>
        <begin position="416"/>
        <end position="456"/>
    </location>
</feature>
<feature type="region of interest" description="Disordered" evidence="1">
    <location>
        <begin position="219"/>
        <end position="256"/>
    </location>
</feature>
<evidence type="ECO:0000313" key="2">
    <source>
        <dbReference type="EMBL" id="KAJ1722715.1"/>
    </source>
</evidence>
<dbReference type="GO" id="GO:0072686">
    <property type="term" value="C:mitotic spindle"/>
    <property type="evidence" value="ECO:0007669"/>
    <property type="project" value="InterPro"/>
</dbReference>
<dbReference type="OrthoDB" id="5573898at2759"/>
<name>A0A9W7Y3A6_9FUNG</name>
<feature type="compositionally biased region" description="Low complexity" evidence="1">
    <location>
        <begin position="237"/>
        <end position="250"/>
    </location>
</feature>
<dbReference type="GO" id="GO:0008608">
    <property type="term" value="P:attachment of spindle microtubules to kinetochore"/>
    <property type="evidence" value="ECO:0007669"/>
    <property type="project" value="InterPro"/>
</dbReference>
<comment type="caution">
    <text evidence="2">The sequence shown here is derived from an EMBL/GenBank/DDBJ whole genome shotgun (WGS) entry which is preliminary data.</text>
</comment>
<feature type="region of interest" description="Disordered" evidence="1">
    <location>
        <begin position="1"/>
        <end position="24"/>
    </location>
</feature>
<proteinExistence type="predicted"/>
<evidence type="ECO:0008006" key="4">
    <source>
        <dbReference type="Google" id="ProtNLM"/>
    </source>
</evidence>
<evidence type="ECO:0000256" key="1">
    <source>
        <dbReference type="SAM" id="MobiDB-lite"/>
    </source>
</evidence>
<keyword evidence="3" id="KW-1185">Reference proteome</keyword>
<dbReference type="EMBL" id="JANBOJ010000098">
    <property type="protein sequence ID" value="KAJ1722715.1"/>
    <property type="molecule type" value="Genomic_DNA"/>
</dbReference>
<dbReference type="Proteomes" id="UP001149813">
    <property type="component" value="Unassembled WGS sequence"/>
</dbReference>
<evidence type="ECO:0000313" key="3">
    <source>
        <dbReference type="Proteomes" id="UP001149813"/>
    </source>
</evidence>
<dbReference type="AlphaFoldDB" id="A0A9W7Y3A6"/>